<sequence>MGFRKKLAVMMIARLKMSVLLQKFLIDRAVNDPEPLNGSFHACNIYVLCVSFIIGFRIVCLDHQILNTWMGLLAPVFGLLKRNRGSAWGSQDFMLLYWVYAQMLPVMIQSTFPEV</sequence>
<protein>
    <submittedName>
        <fullName evidence="1">Uncharacterized protein LOC107618964</fullName>
    </submittedName>
</protein>
<evidence type="ECO:0000313" key="1">
    <source>
        <dbReference type="EMBL" id="MBX27870.1"/>
    </source>
</evidence>
<accession>A0A2P2MCB8</accession>
<dbReference type="AlphaFoldDB" id="A0A2P2MCB8"/>
<proteinExistence type="predicted"/>
<dbReference type="EMBL" id="GGEC01047386">
    <property type="protein sequence ID" value="MBX27870.1"/>
    <property type="molecule type" value="Transcribed_RNA"/>
</dbReference>
<reference evidence="1" key="1">
    <citation type="submission" date="2018-02" db="EMBL/GenBank/DDBJ databases">
        <title>Rhizophora mucronata_Transcriptome.</title>
        <authorList>
            <person name="Meera S.P."/>
            <person name="Sreeshan A."/>
            <person name="Augustine A."/>
        </authorList>
    </citation>
    <scope>NUCLEOTIDE SEQUENCE</scope>
    <source>
        <tissue evidence="1">Leaf</tissue>
    </source>
</reference>
<organism evidence="1">
    <name type="scientific">Rhizophora mucronata</name>
    <name type="common">Asiatic mangrove</name>
    <dbReference type="NCBI Taxonomy" id="61149"/>
    <lineage>
        <taxon>Eukaryota</taxon>
        <taxon>Viridiplantae</taxon>
        <taxon>Streptophyta</taxon>
        <taxon>Embryophyta</taxon>
        <taxon>Tracheophyta</taxon>
        <taxon>Spermatophyta</taxon>
        <taxon>Magnoliopsida</taxon>
        <taxon>eudicotyledons</taxon>
        <taxon>Gunneridae</taxon>
        <taxon>Pentapetalae</taxon>
        <taxon>rosids</taxon>
        <taxon>fabids</taxon>
        <taxon>Malpighiales</taxon>
        <taxon>Rhizophoraceae</taxon>
        <taxon>Rhizophora</taxon>
    </lineage>
</organism>
<name>A0A2P2MCB8_RHIMU</name>